<comment type="cofactor">
    <cofactor evidence="1 9">
        <name>(R)-lipoate</name>
        <dbReference type="ChEBI" id="CHEBI:83088"/>
    </cofactor>
</comment>
<dbReference type="GO" id="GO:0005737">
    <property type="term" value="C:cytoplasm"/>
    <property type="evidence" value="ECO:0007669"/>
    <property type="project" value="TreeGrafter"/>
</dbReference>
<evidence type="ECO:0000259" key="12">
    <source>
        <dbReference type="PROSITE" id="PS51826"/>
    </source>
</evidence>
<dbReference type="PROSITE" id="PS50968">
    <property type="entry name" value="BIOTINYL_LIPOYL"/>
    <property type="match status" value="1"/>
</dbReference>
<evidence type="ECO:0000313" key="14">
    <source>
        <dbReference type="Proteomes" id="UP000199628"/>
    </source>
</evidence>
<dbReference type="InterPro" id="IPR023213">
    <property type="entry name" value="CAT-like_dom_sf"/>
</dbReference>
<dbReference type="SUPFAM" id="SSF47005">
    <property type="entry name" value="Peripheral subunit-binding domain of 2-oxo acid dehydrogenase complex"/>
    <property type="match status" value="1"/>
</dbReference>
<dbReference type="InterPro" id="IPR001078">
    <property type="entry name" value="2-oxoacid_DH_actylTfrase"/>
</dbReference>
<keyword evidence="14" id="KW-1185">Reference proteome</keyword>
<organism evidence="13 14">
    <name type="scientific">Ruegeria marina</name>
    <dbReference type="NCBI Taxonomy" id="639004"/>
    <lineage>
        <taxon>Bacteria</taxon>
        <taxon>Pseudomonadati</taxon>
        <taxon>Pseudomonadota</taxon>
        <taxon>Alphaproteobacteria</taxon>
        <taxon>Rhodobacterales</taxon>
        <taxon>Roseobacteraceae</taxon>
        <taxon>Ruegeria</taxon>
    </lineage>
</organism>
<evidence type="ECO:0000313" key="13">
    <source>
        <dbReference type="EMBL" id="SDD46308.1"/>
    </source>
</evidence>
<evidence type="ECO:0000256" key="6">
    <source>
        <dbReference type="ARBA" id="ARBA00023315"/>
    </source>
</evidence>
<evidence type="ECO:0000256" key="2">
    <source>
        <dbReference type="ARBA" id="ARBA00007317"/>
    </source>
</evidence>
<dbReference type="Gene3D" id="2.40.50.100">
    <property type="match status" value="1"/>
</dbReference>
<keyword evidence="4 9" id="KW-0808">Transferase</keyword>
<sequence>MKQEFRLQDPGEGIHEVDVLEIMIAEGDEVSEGQDILVVESDKAAVELPSPFAGRVEEIRVSVGDTVEVGKILLVIEDGAGASEPSDGDTEDEKTSEDDAGPDAQDDAEAEADTRTTSGEDRQDTTSQEPSAPPDRKTSATSESPEAKEKDTQHEDGRPVPKASPAARKAAKDAGLDLADISATGSDGQITVKDVQAASGKADAKATSSERDGFGPIKRRALGSLRAATARAMSRSWQNIPHAVHHDRIDITEIERWRRDLSEDAGRVSLTAIMTKAVATLLPEEPRFNASFDAEAREIVERGYYNINIAVATEHGLVTPVIAEADRKSLSEIHEELVDLAEKARKRSLRKANLSGGTFTITNVGSLGGHDLMPIINPPQTAILGLARASLQPVVTSGFNDIASPEMEARLILPVALSFDHRAIDGADAARFADKLARLLGDPATFTLEI</sequence>
<dbReference type="SUPFAM" id="SSF51230">
    <property type="entry name" value="Single hybrid motif"/>
    <property type="match status" value="1"/>
</dbReference>
<dbReference type="InterPro" id="IPR050743">
    <property type="entry name" value="2-oxoacid_DH_E2_comp"/>
</dbReference>
<evidence type="ECO:0000256" key="3">
    <source>
        <dbReference type="ARBA" id="ARBA00011484"/>
    </source>
</evidence>
<name>A0A1G6UYD6_9RHOB</name>
<feature type="compositionally biased region" description="Acidic residues" evidence="10">
    <location>
        <begin position="86"/>
        <end position="111"/>
    </location>
</feature>
<accession>A0A1G6UYD6</accession>
<dbReference type="GO" id="GO:0006086">
    <property type="term" value="P:pyruvate decarboxylation to acetyl-CoA"/>
    <property type="evidence" value="ECO:0007669"/>
    <property type="project" value="TreeGrafter"/>
</dbReference>
<dbReference type="GO" id="GO:0031405">
    <property type="term" value="F:lipoic acid binding"/>
    <property type="evidence" value="ECO:0007669"/>
    <property type="project" value="TreeGrafter"/>
</dbReference>
<dbReference type="InterPro" id="IPR000089">
    <property type="entry name" value="Biotin_lipoyl"/>
</dbReference>
<dbReference type="PANTHER" id="PTHR43178">
    <property type="entry name" value="DIHYDROLIPOAMIDE ACETYLTRANSFERASE COMPONENT OF PYRUVATE DEHYDROGENASE COMPLEX"/>
    <property type="match status" value="1"/>
</dbReference>
<dbReference type="Pfam" id="PF00198">
    <property type="entry name" value="2-oxoacid_dh"/>
    <property type="match status" value="1"/>
</dbReference>
<dbReference type="InterPro" id="IPR036625">
    <property type="entry name" value="E3-bd_dom_sf"/>
</dbReference>
<evidence type="ECO:0000256" key="4">
    <source>
        <dbReference type="ARBA" id="ARBA00022679"/>
    </source>
</evidence>
<dbReference type="EMBL" id="FMZV01000007">
    <property type="protein sequence ID" value="SDD46308.1"/>
    <property type="molecule type" value="Genomic_DNA"/>
</dbReference>
<dbReference type="OrthoDB" id="9805770at2"/>
<evidence type="ECO:0000256" key="7">
    <source>
        <dbReference type="ARBA" id="ARBA00025211"/>
    </source>
</evidence>
<evidence type="ECO:0000256" key="9">
    <source>
        <dbReference type="RuleBase" id="RU003423"/>
    </source>
</evidence>
<dbReference type="InterPro" id="IPR004167">
    <property type="entry name" value="PSBD"/>
</dbReference>
<dbReference type="CDD" id="cd06849">
    <property type="entry name" value="lipoyl_domain"/>
    <property type="match status" value="1"/>
</dbReference>
<dbReference type="EC" id="2.3.1.-" evidence="9"/>
<dbReference type="RefSeq" id="WP_093031651.1">
    <property type="nucleotide sequence ID" value="NZ_FMZV01000007.1"/>
</dbReference>
<dbReference type="Pfam" id="PF02817">
    <property type="entry name" value="E3_binding"/>
    <property type="match status" value="1"/>
</dbReference>
<dbReference type="PROSITE" id="PS00189">
    <property type="entry name" value="LIPOYL"/>
    <property type="match status" value="1"/>
</dbReference>
<comment type="subunit">
    <text evidence="3">Forms a 24-polypeptide structural core with octahedral symmetry.</text>
</comment>
<dbReference type="PROSITE" id="PS51826">
    <property type="entry name" value="PSBD"/>
    <property type="match status" value="1"/>
</dbReference>
<feature type="domain" description="Lipoyl-binding" evidence="11">
    <location>
        <begin position="2"/>
        <end position="77"/>
    </location>
</feature>
<evidence type="ECO:0000259" key="11">
    <source>
        <dbReference type="PROSITE" id="PS50968"/>
    </source>
</evidence>
<feature type="compositionally biased region" description="Basic and acidic residues" evidence="10">
    <location>
        <begin position="112"/>
        <end position="124"/>
    </location>
</feature>
<evidence type="ECO:0000256" key="1">
    <source>
        <dbReference type="ARBA" id="ARBA00001938"/>
    </source>
</evidence>
<comment type="catalytic activity">
    <reaction evidence="8">
        <text>N(6)-[(R)-dihydrolipoyl]-L-lysyl-[protein] + acetyl-CoA = N(6)-[(R)-S(8)-acetyldihydrolipoyl]-L-lysyl-[protein] + CoA</text>
        <dbReference type="Rhea" id="RHEA:17017"/>
        <dbReference type="Rhea" id="RHEA-COMP:10475"/>
        <dbReference type="Rhea" id="RHEA-COMP:10478"/>
        <dbReference type="ChEBI" id="CHEBI:57287"/>
        <dbReference type="ChEBI" id="CHEBI:57288"/>
        <dbReference type="ChEBI" id="CHEBI:83100"/>
        <dbReference type="ChEBI" id="CHEBI:83111"/>
        <dbReference type="EC" id="2.3.1.12"/>
    </reaction>
</comment>
<dbReference type="Gene3D" id="4.10.320.10">
    <property type="entry name" value="E3-binding domain"/>
    <property type="match status" value="1"/>
</dbReference>
<dbReference type="InterPro" id="IPR011053">
    <property type="entry name" value="Single_hybrid_motif"/>
</dbReference>
<dbReference type="InterPro" id="IPR003016">
    <property type="entry name" value="2-oxoA_DH_lipoyl-BS"/>
</dbReference>
<dbReference type="Gene3D" id="3.30.559.10">
    <property type="entry name" value="Chloramphenicol acetyltransferase-like domain"/>
    <property type="match status" value="1"/>
</dbReference>
<comment type="similarity">
    <text evidence="2 9">Belongs to the 2-oxoacid dehydrogenase family.</text>
</comment>
<dbReference type="PANTHER" id="PTHR43178:SF2">
    <property type="entry name" value="DIHYDROLIPOYLLYSINE-RESIDUE ACETYLTRANSFERASE COMPONENT OF PYRUVATE DEHYDROGENASE COMPLEX"/>
    <property type="match status" value="1"/>
</dbReference>
<proteinExistence type="inferred from homology"/>
<gene>
    <name evidence="13" type="ORF">SAMN04488239_107189</name>
</gene>
<dbReference type="SUPFAM" id="SSF52777">
    <property type="entry name" value="CoA-dependent acyltransferases"/>
    <property type="match status" value="1"/>
</dbReference>
<protein>
    <recommendedName>
        <fullName evidence="9">Dihydrolipoamide acetyltransferase component of pyruvate dehydrogenase complex</fullName>
        <ecNumber evidence="9">2.3.1.-</ecNumber>
    </recommendedName>
</protein>
<evidence type="ECO:0000256" key="8">
    <source>
        <dbReference type="ARBA" id="ARBA00048370"/>
    </source>
</evidence>
<evidence type="ECO:0000256" key="10">
    <source>
        <dbReference type="SAM" id="MobiDB-lite"/>
    </source>
</evidence>
<keyword evidence="5 9" id="KW-0450">Lipoyl</keyword>
<keyword evidence="6 9" id="KW-0012">Acyltransferase</keyword>
<dbReference type="GO" id="GO:0004742">
    <property type="term" value="F:dihydrolipoyllysine-residue acetyltransferase activity"/>
    <property type="evidence" value="ECO:0007669"/>
    <property type="project" value="UniProtKB-EC"/>
</dbReference>
<keyword evidence="13" id="KW-0670">Pyruvate</keyword>
<dbReference type="AlphaFoldDB" id="A0A1G6UYD6"/>
<dbReference type="STRING" id="639004.SAMN04488239_107189"/>
<evidence type="ECO:0000256" key="5">
    <source>
        <dbReference type="ARBA" id="ARBA00022823"/>
    </source>
</evidence>
<comment type="function">
    <text evidence="7">The pyruvate dehydrogenase complex catalyzes the overall conversion of pyruvate to acetyl-CoA and CO(2). It contains multiple copies of three enzymatic components: pyruvate dehydrogenase (E1), dihydrolipoamide acetyltransferase (E2) and lipoamide dehydrogenase (E3).</text>
</comment>
<dbReference type="Pfam" id="PF00364">
    <property type="entry name" value="Biotin_lipoyl"/>
    <property type="match status" value="1"/>
</dbReference>
<dbReference type="Proteomes" id="UP000199628">
    <property type="component" value="Unassembled WGS sequence"/>
</dbReference>
<reference evidence="14" key="1">
    <citation type="submission" date="2016-10" db="EMBL/GenBank/DDBJ databases">
        <authorList>
            <person name="Varghese N."/>
            <person name="Submissions S."/>
        </authorList>
    </citation>
    <scope>NUCLEOTIDE SEQUENCE [LARGE SCALE GENOMIC DNA]</scope>
    <source>
        <strain evidence="14">CGMCC 1.9108</strain>
    </source>
</reference>
<feature type="compositionally biased region" description="Basic and acidic residues" evidence="10">
    <location>
        <begin position="145"/>
        <end position="159"/>
    </location>
</feature>
<feature type="region of interest" description="Disordered" evidence="10">
    <location>
        <begin position="77"/>
        <end position="171"/>
    </location>
</feature>
<feature type="domain" description="Peripheral subunit-binding (PSBD)" evidence="12">
    <location>
        <begin position="162"/>
        <end position="199"/>
    </location>
</feature>